<evidence type="ECO:0000313" key="2">
    <source>
        <dbReference type="Proteomes" id="UP000023067"/>
    </source>
</evidence>
<dbReference type="OrthoDB" id="4792562at2"/>
<comment type="caution">
    <text evidence="1">The sequence shown here is derived from an EMBL/GenBank/DDBJ whole genome shotgun (WGS) entry which is preliminary data.</text>
</comment>
<gene>
    <name evidence="1" type="ORF">BF93_03345</name>
</gene>
<evidence type="ECO:0000313" key="1">
    <source>
        <dbReference type="EMBL" id="EWS80421.1"/>
    </source>
</evidence>
<dbReference type="PATRIC" id="fig|396014.3.peg.2698"/>
<dbReference type="AlphaFoldDB" id="Z9JRJ3"/>
<dbReference type="RefSeq" id="WP_038373366.1">
    <property type="nucleotide sequence ID" value="NZ_KK069999.1"/>
</dbReference>
<organism evidence="1 2">
    <name type="scientific">Brachybacterium phenoliresistens</name>
    <dbReference type="NCBI Taxonomy" id="396014"/>
    <lineage>
        <taxon>Bacteria</taxon>
        <taxon>Bacillati</taxon>
        <taxon>Actinomycetota</taxon>
        <taxon>Actinomycetes</taxon>
        <taxon>Micrococcales</taxon>
        <taxon>Dermabacteraceae</taxon>
        <taxon>Brachybacterium</taxon>
    </lineage>
</organism>
<protein>
    <submittedName>
        <fullName evidence="1">Uncharacterized protein</fullName>
    </submittedName>
</protein>
<proteinExistence type="predicted"/>
<reference evidence="1 2" key="1">
    <citation type="submission" date="2014-02" db="EMBL/GenBank/DDBJ databases">
        <title>Genome sequence of Brachybacterium phenoliresistens strain W13A50.</title>
        <authorList>
            <person name="Wang X."/>
        </authorList>
    </citation>
    <scope>NUCLEOTIDE SEQUENCE [LARGE SCALE GENOMIC DNA]</scope>
    <source>
        <strain evidence="1 2">W13A50</strain>
    </source>
</reference>
<keyword evidence="2" id="KW-1185">Reference proteome</keyword>
<name>Z9JRJ3_9MICO</name>
<sequence>MSALDPRRLSWPAAAGVLPVAPLRPVIERLGSLARTHERDVTLIPGLAAEGEVEVDAGDPPPALEQVVEEIGGLTVHGEAGLTLLVAERADVGPYTLLGPPTSYYPLHEGADVAVVLTVDEDGAPGAVYGIGEDLALRLAAPDLAGYLQRYADALEATLAALDADGPEDERERAKRAHALMDEHLFDALLGTGAAEDAPLRAMTAPTAGADLPEGTVAVGDLRGAPAGTGLDVIDAEIDGDPLEHQLLWREGGLVVCLVPRS</sequence>
<dbReference type="HOGENOM" id="CLU_1068202_0_0_11"/>
<dbReference type="EMBL" id="JDYK01000015">
    <property type="protein sequence ID" value="EWS80421.1"/>
    <property type="molecule type" value="Genomic_DNA"/>
</dbReference>
<dbReference type="Proteomes" id="UP000023067">
    <property type="component" value="Unassembled WGS sequence"/>
</dbReference>
<dbReference type="eggNOG" id="ENOG5031DV9">
    <property type="taxonomic scope" value="Bacteria"/>
</dbReference>
<accession>Z9JRJ3</accession>